<dbReference type="EMBL" id="AMQN01000610">
    <property type="status" value="NOT_ANNOTATED_CDS"/>
    <property type="molecule type" value="Genomic_DNA"/>
</dbReference>
<evidence type="ECO:0000313" key="3">
    <source>
        <dbReference type="EnsemblMetazoa" id="CapteP213627"/>
    </source>
</evidence>
<dbReference type="Proteomes" id="UP000014760">
    <property type="component" value="Unassembled WGS sequence"/>
</dbReference>
<feature type="region of interest" description="Disordered" evidence="1">
    <location>
        <begin position="59"/>
        <end position="101"/>
    </location>
</feature>
<proteinExistence type="predicted"/>
<dbReference type="AlphaFoldDB" id="R7VJ87"/>
<evidence type="ECO:0000313" key="4">
    <source>
        <dbReference type="Proteomes" id="UP000014760"/>
    </source>
</evidence>
<protein>
    <recommendedName>
        <fullName evidence="5">EKC/KEOPS complex subunit GON7</fullName>
    </recommendedName>
</protein>
<dbReference type="OMA" id="NGECKEY"/>
<dbReference type="OrthoDB" id="10582080at2759"/>
<dbReference type="EnsemblMetazoa" id="CapteT213627">
    <property type="protein sequence ID" value="CapteP213627"/>
    <property type="gene ID" value="CapteG213627"/>
</dbReference>
<reference evidence="2 4" key="2">
    <citation type="journal article" date="2013" name="Nature">
        <title>Insights into bilaterian evolution from three spiralian genomes.</title>
        <authorList>
            <person name="Simakov O."/>
            <person name="Marletaz F."/>
            <person name="Cho S.J."/>
            <person name="Edsinger-Gonzales E."/>
            <person name="Havlak P."/>
            <person name="Hellsten U."/>
            <person name="Kuo D.H."/>
            <person name="Larsson T."/>
            <person name="Lv J."/>
            <person name="Arendt D."/>
            <person name="Savage R."/>
            <person name="Osoegawa K."/>
            <person name="de Jong P."/>
            <person name="Grimwood J."/>
            <person name="Chapman J.A."/>
            <person name="Shapiro H."/>
            <person name="Aerts A."/>
            <person name="Otillar R.P."/>
            <person name="Terry A.Y."/>
            <person name="Boore J.L."/>
            <person name="Grigoriev I.V."/>
            <person name="Lindberg D.R."/>
            <person name="Seaver E.C."/>
            <person name="Weisblat D.A."/>
            <person name="Putnam N.H."/>
            <person name="Rokhsar D.S."/>
        </authorList>
    </citation>
    <scope>NUCLEOTIDE SEQUENCE</scope>
    <source>
        <strain evidence="2 4">I ESC-2004</strain>
    </source>
</reference>
<evidence type="ECO:0008006" key="5">
    <source>
        <dbReference type="Google" id="ProtNLM"/>
    </source>
</evidence>
<sequence length="101" mass="10947">MAAPTLRLTTKDGNTVEFSGCLGKESHANELTALHKCISKIQKDTNDALTVLVNEENAKCERNGAETSANIDDLDGEDENSDEDEANSESNNEPVKKKPRA</sequence>
<reference evidence="4" key="1">
    <citation type="submission" date="2012-12" db="EMBL/GenBank/DDBJ databases">
        <authorList>
            <person name="Hellsten U."/>
            <person name="Grimwood J."/>
            <person name="Chapman J.A."/>
            <person name="Shapiro H."/>
            <person name="Aerts A."/>
            <person name="Otillar R.P."/>
            <person name="Terry A.Y."/>
            <person name="Boore J.L."/>
            <person name="Simakov O."/>
            <person name="Marletaz F."/>
            <person name="Cho S.-J."/>
            <person name="Edsinger-Gonzales E."/>
            <person name="Havlak P."/>
            <person name="Kuo D.-H."/>
            <person name="Larsson T."/>
            <person name="Lv J."/>
            <person name="Arendt D."/>
            <person name="Savage R."/>
            <person name="Osoegawa K."/>
            <person name="de Jong P."/>
            <person name="Lindberg D.R."/>
            <person name="Seaver E.C."/>
            <person name="Weisblat D.A."/>
            <person name="Putnam N.H."/>
            <person name="Grigoriev I.V."/>
            <person name="Rokhsar D.S."/>
        </authorList>
    </citation>
    <scope>NUCLEOTIDE SEQUENCE</scope>
    <source>
        <strain evidence="4">I ESC-2004</strain>
    </source>
</reference>
<reference evidence="3" key="3">
    <citation type="submission" date="2015-06" db="UniProtKB">
        <authorList>
            <consortium name="EnsemblMetazoa"/>
        </authorList>
    </citation>
    <scope>IDENTIFICATION</scope>
</reference>
<accession>R7VJ87</accession>
<evidence type="ECO:0000313" key="2">
    <source>
        <dbReference type="EMBL" id="ELU16406.1"/>
    </source>
</evidence>
<dbReference type="EMBL" id="KB293180">
    <property type="protein sequence ID" value="ELU16406.1"/>
    <property type="molecule type" value="Genomic_DNA"/>
</dbReference>
<feature type="compositionally biased region" description="Acidic residues" evidence="1">
    <location>
        <begin position="72"/>
        <end position="87"/>
    </location>
</feature>
<name>R7VJ87_CAPTE</name>
<gene>
    <name evidence="2" type="ORF">CAPTEDRAFT_213627</name>
</gene>
<keyword evidence="4" id="KW-1185">Reference proteome</keyword>
<evidence type="ECO:0000256" key="1">
    <source>
        <dbReference type="SAM" id="MobiDB-lite"/>
    </source>
</evidence>
<organism evidence="2">
    <name type="scientific">Capitella teleta</name>
    <name type="common">Polychaete worm</name>
    <dbReference type="NCBI Taxonomy" id="283909"/>
    <lineage>
        <taxon>Eukaryota</taxon>
        <taxon>Metazoa</taxon>
        <taxon>Spiralia</taxon>
        <taxon>Lophotrochozoa</taxon>
        <taxon>Annelida</taxon>
        <taxon>Polychaeta</taxon>
        <taxon>Sedentaria</taxon>
        <taxon>Scolecida</taxon>
        <taxon>Capitellidae</taxon>
        <taxon>Capitella</taxon>
    </lineage>
</organism>
<dbReference type="HOGENOM" id="CLU_2294292_0_0_1"/>